<proteinExistence type="predicted"/>
<dbReference type="SUPFAM" id="SSF52540">
    <property type="entry name" value="P-loop containing nucleoside triphosphate hydrolases"/>
    <property type="match status" value="1"/>
</dbReference>
<evidence type="ECO:0000256" key="4">
    <source>
        <dbReference type="SAM" id="MobiDB-lite"/>
    </source>
</evidence>
<dbReference type="GO" id="GO:0007264">
    <property type="term" value="P:small GTPase-mediated signal transduction"/>
    <property type="evidence" value="ECO:0007669"/>
    <property type="project" value="InterPro"/>
</dbReference>
<evidence type="ECO:0000256" key="2">
    <source>
        <dbReference type="ARBA" id="ARBA00022741"/>
    </source>
</evidence>
<keyword evidence="7" id="KW-1185">Reference proteome</keyword>
<keyword evidence="3" id="KW-0342">GTP-binding</keyword>
<organism evidence="6 7">
    <name type="scientific">Fusarium floridanum</name>
    <dbReference type="NCBI Taxonomy" id="1325733"/>
    <lineage>
        <taxon>Eukaryota</taxon>
        <taxon>Fungi</taxon>
        <taxon>Dikarya</taxon>
        <taxon>Ascomycota</taxon>
        <taxon>Pezizomycotina</taxon>
        <taxon>Sordariomycetes</taxon>
        <taxon>Hypocreomycetidae</taxon>
        <taxon>Hypocreales</taxon>
        <taxon>Nectriaceae</taxon>
        <taxon>Fusarium</taxon>
        <taxon>Fusarium solani species complex</taxon>
    </lineage>
</organism>
<evidence type="ECO:0000313" key="7">
    <source>
        <dbReference type="Proteomes" id="UP000287972"/>
    </source>
</evidence>
<dbReference type="GO" id="GO:0005525">
    <property type="term" value="F:GTP binding"/>
    <property type="evidence" value="ECO:0007669"/>
    <property type="project" value="UniProtKB-KW"/>
</dbReference>
<dbReference type="InterPro" id="IPR027417">
    <property type="entry name" value="P-loop_NTPase"/>
</dbReference>
<feature type="region of interest" description="Disordered" evidence="4">
    <location>
        <begin position="51"/>
        <end position="77"/>
    </location>
</feature>
<feature type="region of interest" description="Disordered" evidence="4">
    <location>
        <begin position="393"/>
        <end position="412"/>
    </location>
</feature>
<dbReference type="Proteomes" id="UP000287972">
    <property type="component" value="Unassembled WGS sequence"/>
</dbReference>
<evidence type="ECO:0000256" key="5">
    <source>
        <dbReference type="SAM" id="Phobius"/>
    </source>
</evidence>
<dbReference type="GO" id="GO:0003924">
    <property type="term" value="F:GTPase activity"/>
    <property type="evidence" value="ECO:0007669"/>
    <property type="project" value="InterPro"/>
</dbReference>
<feature type="transmembrane region" description="Helical" evidence="5">
    <location>
        <begin position="88"/>
        <end position="108"/>
    </location>
</feature>
<evidence type="ECO:0000256" key="3">
    <source>
        <dbReference type="ARBA" id="ARBA00023134"/>
    </source>
</evidence>
<comment type="caution">
    <text evidence="6">The sequence shown here is derived from an EMBL/GenBank/DDBJ whole genome shotgun (WGS) entry which is preliminary data.</text>
</comment>
<evidence type="ECO:0000313" key="6">
    <source>
        <dbReference type="EMBL" id="RSL81594.1"/>
    </source>
</evidence>
<sequence length="913" mass="100710">MVNSLPRATRLERYHLIIAANNLLSDPSKRKMYEMYDVGWAFKNTYREPPTTNPRHTWSRSDSHNPTSQDPGHAGWTGHYPTMRQEPIYMSNSGFAILLLFIAMGGAITQHERAKKARLRTKTLELAFHDSILTDYGVLALLGVCYNVGTGLKKLYDDIEAVDETVVAIIEDVKALTKVLNTMKTSFDSVAGPLTGHVGAHWENIYCSLKDGNEALKDLYQVVQEVSRETSVLSGTRKQMRLKSAEGKIGLFRKQIQSFRDTLQLSMQALILWNQVSIQGANDRILPSLEDMQREIRNLAVKLNERISTLQTTPVAAIPQLDMTKPTEMAAMSNLKNCVRSAATIVSSASTILTLDRDDETETYCGSDWGDVLPSQTSESTMAWLQDSVDRGQIHIPGSSRPPHGDDSDSDSDLDLDLALGLYKKAQVKYQLTDYQGAEPLLRNCLSRLMPMTEQGRTRPRKSDLPSAHEVLSLFCQTCIGLEKWEDAATAMIDKIALSPQGLEGKDEAALKDISTLVMVLYAKKDYVQGHLYGRKLLRGYRKLGPSGEDGVERSLTLLVAICKASGSADEEQAYSIMLENLRERKAAQSMPISVIEEGTRGWGDPAMPVPETEEQAASPQTPDGKALLPTLHLPYRPSTPAAYSVRASPEPPPPPSISAVPPQRPSIASSSSVQTTITVQSPDSLTTTASVPAPAIRPATPIVRSEAEQLLLSNKYYFENHERLLRAPVKKKLVIVGDTLSGKSLLLHHQAHGNVDKVAHLHEAAGLLETFYTTVTLADITVDMTMTDTPGQMDYDRLRPICYPNGNVIVLVFDKSLPECFDNIEETWMPEVQHFLPNAPIILVGNKKDLESDPKGAEKAGKLPGVVKYLETSAKTGEGVKEVFDFAALYALVGTGQEKPPSIFRRLFSKKT</sequence>
<dbReference type="PANTHER" id="PTHR24072">
    <property type="entry name" value="RHO FAMILY GTPASE"/>
    <property type="match status" value="1"/>
</dbReference>
<dbReference type="InterPro" id="IPR003578">
    <property type="entry name" value="Small_GTPase_Rho"/>
</dbReference>
<dbReference type="Gene3D" id="3.40.50.300">
    <property type="entry name" value="P-loop containing nucleotide triphosphate hydrolases"/>
    <property type="match status" value="1"/>
</dbReference>
<keyword evidence="5" id="KW-1133">Transmembrane helix</keyword>
<name>A0A428RVP1_9HYPO</name>
<keyword evidence="1" id="KW-0488">Methylation</keyword>
<dbReference type="InterPro" id="IPR005225">
    <property type="entry name" value="Small_GTP-bd"/>
</dbReference>
<feature type="region of interest" description="Disordered" evidence="4">
    <location>
        <begin position="599"/>
        <end position="676"/>
    </location>
</feature>
<dbReference type="Pfam" id="PF00071">
    <property type="entry name" value="Ras"/>
    <property type="match status" value="1"/>
</dbReference>
<protein>
    <recommendedName>
        <fullName evidence="8">Fungal N-terminal domain-containing protein</fullName>
    </recommendedName>
</protein>
<keyword evidence="5" id="KW-0812">Transmembrane</keyword>
<dbReference type="NCBIfam" id="TIGR00231">
    <property type="entry name" value="small_GTP"/>
    <property type="match status" value="1"/>
</dbReference>
<dbReference type="PROSITE" id="PS51420">
    <property type="entry name" value="RHO"/>
    <property type="match status" value="1"/>
</dbReference>
<gene>
    <name evidence="6" type="ORF">CEP51_005734</name>
</gene>
<reference evidence="6 7" key="1">
    <citation type="submission" date="2017-06" db="EMBL/GenBank/DDBJ databases">
        <title>Comparative genomic analysis of Ambrosia Fusariam Clade fungi.</title>
        <authorList>
            <person name="Stajich J.E."/>
            <person name="Carrillo J."/>
            <person name="Kijimoto T."/>
            <person name="Eskalen A."/>
            <person name="O'Donnell K."/>
            <person name="Kasson M."/>
        </authorList>
    </citation>
    <scope>NUCLEOTIDE SEQUENCE [LARGE SCALE GENOMIC DNA]</scope>
    <source>
        <strain evidence="6 7">NRRL62606</strain>
    </source>
</reference>
<dbReference type="AlphaFoldDB" id="A0A428RVP1"/>
<keyword evidence="5" id="KW-0472">Membrane</keyword>
<dbReference type="InterPro" id="IPR001806">
    <property type="entry name" value="Small_GTPase"/>
</dbReference>
<evidence type="ECO:0000256" key="1">
    <source>
        <dbReference type="ARBA" id="ARBA00022481"/>
    </source>
</evidence>
<dbReference type="SMART" id="SM00174">
    <property type="entry name" value="RHO"/>
    <property type="match status" value="1"/>
</dbReference>
<dbReference type="SMART" id="SM00175">
    <property type="entry name" value="RAB"/>
    <property type="match status" value="1"/>
</dbReference>
<accession>A0A428RVP1</accession>
<keyword evidence="2" id="KW-0547">Nucleotide-binding</keyword>
<evidence type="ECO:0008006" key="8">
    <source>
        <dbReference type="Google" id="ProtNLM"/>
    </source>
</evidence>
<dbReference type="PROSITE" id="PS51419">
    <property type="entry name" value="RAB"/>
    <property type="match status" value="1"/>
</dbReference>
<dbReference type="SMART" id="SM00173">
    <property type="entry name" value="RAS"/>
    <property type="match status" value="1"/>
</dbReference>
<feature type="compositionally biased region" description="Low complexity" evidence="4">
    <location>
        <begin position="658"/>
        <end position="676"/>
    </location>
</feature>
<dbReference type="PRINTS" id="PR00449">
    <property type="entry name" value="RASTRNSFRMNG"/>
</dbReference>
<dbReference type="EMBL" id="NKCL01000118">
    <property type="protein sequence ID" value="RSL81594.1"/>
    <property type="molecule type" value="Genomic_DNA"/>
</dbReference>